<keyword evidence="2 4" id="KW-0560">Oxidoreductase</keyword>
<dbReference type="SUPFAM" id="SSF52283">
    <property type="entry name" value="Formate/glycerate dehydrogenase catalytic domain-like"/>
    <property type="match status" value="1"/>
</dbReference>
<dbReference type="InterPro" id="IPR006140">
    <property type="entry name" value="D-isomer_DH_NAD-bd"/>
</dbReference>
<dbReference type="GO" id="GO:0016616">
    <property type="term" value="F:oxidoreductase activity, acting on the CH-OH group of donors, NAD or NADP as acceptor"/>
    <property type="evidence" value="ECO:0007669"/>
    <property type="project" value="InterPro"/>
</dbReference>
<dbReference type="PROSITE" id="PS00670">
    <property type="entry name" value="D_2_HYDROXYACID_DH_2"/>
    <property type="match status" value="1"/>
</dbReference>
<dbReference type="GO" id="GO:0051287">
    <property type="term" value="F:NAD binding"/>
    <property type="evidence" value="ECO:0007669"/>
    <property type="project" value="InterPro"/>
</dbReference>
<dbReference type="InterPro" id="IPR006139">
    <property type="entry name" value="D-isomer_2_OHA_DH_cat_dom"/>
</dbReference>
<dbReference type="InterPro" id="IPR036291">
    <property type="entry name" value="NAD(P)-bd_dom_sf"/>
</dbReference>
<dbReference type="HOGENOM" id="CLU_019796_1_2_9"/>
<protein>
    <submittedName>
        <fullName evidence="8">Putative 2-hydroxyacid dehydrogenase</fullName>
    </submittedName>
</protein>
<accession>U4TYJ2</accession>
<evidence type="ECO:0000313" key="9">
    <source>
        <dbReference type="Proteomes" id="UP000030647"/>
    </source>
</evidence>
<dbReference type="PANTHER" id="PTHR42789">
    <property type="entry name" value="D-ISOMER SPECIFIC 2-HYDROXYACID DEHYDROGENASE FAMILY PROTEIN (AFU_ORTHOLOGUE AFUA_6G10090)"/>
    <property type="match status" value="1"/>
</dbReference>
<feature type="chain" id="PRO_5038653047" evidence="5">
    <location>
        <begin position="23"/>
        <end position="320"/>
    </location>
</feature>
<evidence type="ECO:0000256" key="4">
    <source>
        <dbReference type="RuleBase" id="RU003719"/>
    </source>
</evidence>
<name>U4TYJ2_9LACO</name>
<keyword evidence="3" id="KW-0520">NAD</keyword>
<evidence type="ECO:0000256" key="5">
    <source>
        <dbReference type="SAM" id="SignalP"/>
    </source>
</evidence>
<dbReference type="AlphaFoldDB" id="U4TYJ2"/>
<organism evidence="8 9">
    <name type="scientific">Schleiferilactobacillus shenzhenensis LY-73</name>
    <dbReference type="NCBI Taxonomy" id="1231336"/>
    <lineage>
        <taxon>Bacteria</taxon>
        <taxon>Bacillati</taxon>
        <taxon>Bacillota</taxon>
        <taxon>Bacilli</taxon>
        <taxon>Lactobacillales</taxon>
        <taxon>Lactobacillaceae</taxon>
        <taxon>Schleiferilactobacillus</taxon>
    </lineage>
</organism>
<sequence length="320" mass="33568">MTKIFIAAPVPAALLKPLSDTAAQVTVYSHETPITPAELKAGAADADILVVPLSTPVTADVIAAAPQLKLIANYGAGVDNLDLAAAKARGIQVVNTPGVSANAVAELTIALILAWSRRIPEGDQLMRGAGFQAWEPEFFLGHEISGKSLGIVGLGAIGRNVAAKAGALGMTVRYWQRKPLDEPNEAALHVHYTDLDNLLATSDFVSLHVPLVPGTRHMIDAAKLAEMKPTAVLINVARGPVIDEAALLTALQNKKIGGAALDVYEHEPQVADGFKLLTNVILTPHIGNATVEARNAMAKQIADNIVAFMTGKPLKYTVAG</sequence>
<dbReference type="FunFam" id="3.40.50.720:FF:000203">
    <property type="entry name" value="D-3-phosphoglycerate dehydrogenase (SerA)"/>
    <property type="match status" value="1"/>
</dbReference>
<evidence type="ECO:0000259" key="6">
    <source>
        <dbReference type="Pfam" id="PF00389"/>
    </source>
</evidence>
<dbReference type="PANTHER" id="PTHR42789:SF1">
    <property type="entry name" value="D-ISOMER SPECIFIC 2-HYDROXYACID DEHYDROGENASE FAMILY PROTEIN (AFU_ORTHOLOGUE AFUA_6G10090)"/>
    <property type="match status" value="1"/>
</dbReference>
<dbReference type="SUPFAM" id="SSF51735">
    <property type="entry name" value="NAD(P)-binding Rossmann-fold domains"/>
    <property type="match status" value="1"/>
</dbReference>
<dbReference type="STRING" id="1231336.L248_0056"/>
<evidence type="ECO:0000313" key="8">
    <source>
        <dbReference type="EMBL" id="ERL66377.1"/>
    </source>
</evidence>
<evidence type="ECO:0000256" key="1">
    <source>
        <dbReference type="ARBA" id="ARBA00005854"/>
    </source>
</evidence>
<dbReference type="Proteomes" id="UP000030647">
    <property type="component" value="Unassembled WGS sequence"/>
</dbReference>
<dbReference type="PROSITE" id="PS00671">
    <property type="entry name" value="D_2_HYDROXYACID_DH_3"/>
    <property type="match status" value="1"/>
</dbReference>
<dbReference type="Pfam" id="PF02826">
    <property type="entry name" value="2-Hacid_dh_C"/>
    <property type="match status" value="1"/>
</dbReference>
<feature type="domain" description="D-isomer specific 2-hydroxyacid dehydrogenase NAD-binding" evidence="7">
    <location>
        <begin position="109"/>
        <end position="287"/>
    </location>
</feature>
<dbReference type="OrthoDB" id="9805416at2"/>
<dbReference type="eggNOG" id="COG1052">
    <property type="taxonomic scope" value="Bacteria"/>
</dbReference>
<feature type="signal peptide" evidence="5">
    <location>
        <begin position="1"/>
        <end position="22"/>
    </location>
</feature>
<evidence type="ECO:0000256" key="2">
    <source>
        <dbReference type="ARBA" id="ARBA00023002"/>
    </source>
</evidence>
<feature type="domain" description="D-isomer specific 2-hydroxyacid dehydrogenase catalytic" evidence="6">
    <location>
        <begin position="5"/>
        <end position="318"/>
    </location>
</feature>
<reference evidence="9" key="1">
    <citation type="journal article" date="2013" name="Genome Announc.">
        <title>Whole-Genome Sequencing of Lactobacillus shenzhenensis Strain LY-73T.</title>
        <authorList>
            <person name="Lin Z."/>
            <person name="Liu Z."/>
            <person name="Yang R."/>
            <person name="Zou Y."/>
            <person name="Wan D."/>
            <person name="Chen J."/>
            <person name="Guo M."/>
            <person name="Zhao J."/>
            <person name="Fang C."/>
            <person name="Yang R."/>
            <person name="Liu F."/>
        </authorList>
    </citation>
    <scope>NUCLEOTIDE SEQUENCE [LARGE SCALE GENOMIC DNA]</scope>
    <source>
        <strain evidence="9">LY-73</strain>
    </source>
</reference>
<proteinExistence type="inferred from homology"/>
<dbReference type="Gene3D" id="3.40.50.720">
    <property type="entry name" value="NAD(P)-binding Rossmann-like Domain"/>
    <property type="match status" value="2"/>
</dbReference>
<dbReference type="InterPro" id="IPR029753">
    <property type="entry name" value="D-isomer_DH_CS"/>
</dbReference>
<keyword evidence="5" id="KW-0732">Signal</keyword>
<evidence type="ECO:0000259" key="7">
    <source>
        <dbReference type="Pfam" id="PF02826"/>
    </source>
</evidence>
<dbReference type="InterPro" id="IPR050857">
    <property type="entry name" value="D-2-hydroxyacid_DH"/>
</dbReference>
<gene>
    <name evidence="8" type="ORF">L248_0056</name>
</gene>
<dbReference type="Pfam" id="PF00389">
    <property type="entry name" value="2-Hacid_dh"/>
    <property type="match status" value="1"/>
</dbReference>
<keyword evidence="9" id="KW-1185">Reference proteome</keyword>
<dbReference type="EMBL" id="KI271582">
    <property type="protein sequence ID" value="ERL66377.1"/>
    <property type="molecule type" value="Genomic_DNA"/>
</dbReference>
<evidence type="ECO:0000256" key="3">
    <source>
        <dbReference type="ARBA" id="ARBA00023027"/>
    </source>
</evidence>
<dbReference type="RefSeq" id="WP_022528003.1">
    <property type="nucleotide sequence ID" value="NZ_KI271582.1"/>
</dbReference>
<comment type="similarity">
    <text evidence="1 4">Belongs to the D-isomer specific 2-hydroxyacid dehydrogenase family.</text>
</comment>